<dbReference type="EMBL" id="WUBL01000038">
    <property type="protein sequence ID" value="KAF2969298.1"/>
    <property type="molecule type" value="Genomic_DNA"/>
</dbReference>
<dbReference type="AlphaFoldDB" id="A0A7C8ISQ4"/>
<keyword evidence="3" id="KW-1185">Reference proteome</keyword>
<gene>
    <name evidence="2" type="ORF">GQX73_g4280</name>
</gene>
<sequence>MQKISTWFRQKLMGSYLWPLSAVFLLPGFTLPWLTLLATNPRLKRILEGFASLFNALLSVYLGVMPLFGESNIPLVAIFLLVLSVSLGIAVSAAALAFSEDPVKITASQLMQHLLGPALNYIFATISSAYKLNERKQGDAPQVA</sequence>
<dbReference type="OrthoDB" id="5240065at2759"/>
<keyword evidence="1" id="KW-1133">Transmembrane helix</keyword>
<keyword evidence="1" id="KW-0472">Membrane</keyword>
<dbReference type="Proteomes" id="UP000481858">
    <property type="component" value="Unassembled WGS sequence"/>
</dbReference>
<keyword evidence="1" id="KW-0812">Transmembrane</keyword>
<feature type="transmembrane region" description="Helical" evidence="1">
    <location>
        <begin position="50"/>
        <end position="69"/>
    </location>
</feature>
<accession>A0A7C8ISQ4</accession>
<feature type="transmembrane region" description="Helical" evidence="1">
    <location>
        <begin position="16"/>
        <end position="38"/>
    </location>
</feature>
<evidence type="ECO:0000256" key="1">
    <source>
        <dbReference type="SAM" id="Phobius"/>
    </source>
</evidence>
<proteinExistence type="predicted"/>
<protein>
    <submittedName>
        <fullName evidence="2">Uncharacterized protein</fullName>
    </submittedName>
</protein>
<name>A0A7C8ISQ4_9PEZI</name>
<organism evidence="2 3">
    <name type="scientific">Xylaria multiplex</name>
    <dbReference type="NCBI Taxonomy" id="323545"/>
    <lineage>
        <taxon>Eukaryota</taxon>
        <taxon>Fungi</taxon>
        <taxon>Dikarya</taxon>
        <taxon>Ascomycota</taxon>
        <taxon>Pezizomycotina</taxon>
        <taxon>Sordariomycetes</taxon>
        <taxon>Xylariomycetidae</taxon>
        <taxon>Xylariales</taxon>
        <taxon>Xylariaceae</taxon>
        <taxon>Xylaria</taxon>
    </lineage>
</organism>
<feature type="transmembrane region" description="Helical" evidence="1">
    <location>
        <begin position="110"/>
        <end position="130"/>
    </location>
</feature>
<dbReference type="InParanoid" id="A0A7C8ISQ4"/>
<evidence type="ECO:0000313" key="2">
    <source>
        <dbReference type="EMBL" id="KAF2969298.1"/>
    </source>
</evidence>
<evidence type="ECO:0000313" key="3">
    <source>
        <dbReference type="Proteomes" id="UP000481858"/>
    </source>
</evidence>
<reference evidence="2 3" key="1">
    <citation type="submission" date="2019-12" db="EMBL/GenBank/DDBJ databases">
        <title>Draft genome sequence of the ascomycete Xylaria multiplex DSM 110363.</title>
        <authorList>
            <person name="Buettner E."/>
            <person name="Kellner H."/>
        </authorList>
    </citation>
    <scope>NUCLEOTIDE SEQUENCE [LARGE SCALE GENOMIC DNA]</scope>
    <source>
        <strain evidence="2 3">DSM 110363</strain>
    </source>
</reference>
<comment type="caution">
    <text evidence="2">The sequence shown here is derived from an EMBL/GenBank/DDBJ whole genome shotgun (WGS) entry which is preliminary data.</text>
</comment>
<feature type="transmembrane region" description="Helical" evidence="1">
    <location>
        <begin position="75"/>
        <end position="98"/>
    </location>
</feature>